<evidence type="ECO:0000259" key="8">
    <source>
        <dbReference type="SMART" id="SM00245"/>
    </source>
</evidence>
<feature type="region of interest" description="Disordered" evidence="7">
    <location>
        <begin position="590"/>
        <end position="613"/>
    </location>
</feature>
<dbReference type="Pfam" id="PF14685">
    <property type="entry name" value="PDZ_Tricorn"/>
    <property type="match status" value="1"/>
</dbReference>
<dbReference type="SUPFAM" id="SSF82171">
    <property type="entry name" value="DPP6 N-terminal domain-like"/>
    <property type="match status" value="2"/>
</dbReference>
<evidence type="ECO:0000256" key="6">
    <source>
        <dbReference type="ARBA" id="ARBA00022825"/>
    </source>
</evidence>
<sequence length="1243" mass="137272">MAAQPAFAQSGPLPATLGYVRQPCVSGRTVAFVAEEDLWLTDLDASMPRRLTHLRGASHPLLSPTANMLAFAFASDLWVMALADGQRRRLTWFGCGDIWPTAWIGSENGLAFASTCEDPFDRPTVYQVDLSGGEPTRLFDGEYDSILLGPAGRGQCLCRKTQDTASSLWKGYRGGMHGSIWLDADGAGAFKKVEMKDPLGSDLAMNISCLMWQQNRLFFSADPDGSGNLWSTNLQGQDLQKHTNHDVFDVRHAQSDPESVVYTVGGELWCFSMLTWKSQPLRVHLGHLSAMPTTLEAAEWTEAVALDPSGRFVSCLCRGNVYEMALWEGPAVRLLKPIEDEGARRAARCVAFEYLFSGRLLTVSDDQLPSWTVTIHPTPSECDLPVETEAKKLKDLMREFAEIGAPPQKLILEVGGQVGSLVASPVHDAVLMSTSRNELWLIEFVTDSGDRPSLEQPRAKTEQGLRLEPSLLDSSEWEDGVSDPCWSPDGRWIAYCRKDLQHGSSIIIMNIESRQKTVAADSTFSNGCPSFDPDGLYLAFLSQRAFVPVEDDITADLSFAHGADLPFLVLLQKYGRNPFLRLPVSPAKLQPDESEVTDQQSGSESESNEDVPKEVLIDVDDIQRRLLQFPVKPGRYGNCTWTSDGSFLYLREDLQLRNPYTEDEDEDQVHSLMSFDFNKGKEEELWKNVVDFSTSLDMENMVVCVREGDEDEEYFAVPAGKEMPGEEDEVDSSAPGPESGLLDMTRINLRVIHPEEWLQTFVAIKEFVKENLFDDNCGGLDWDAVCKHYRNVLPRIRSHAELTDLCREMLAELGLSHVSFSAREEPAEATGACLGVKASWQNFEGGGAYRVDELLTGDWWDPASSGPASRPGVGITVGSLILAVNRVKVCQSVSLGQMLEESNSSEVFVTYVPVEDIASFASIQQAFSRYGGLDGFRKLSHQAGTSTKPKKHAKRKDKARSKQPGRGEIPDDEVERKLAALFRQLKIDNGCCWRTARVSTAGKDRRKLASMRDLIERNGHAVNQATGGRIGYMHIPDTVQLGFAEFHRYFRRESSKDALIIDLRCNGGGFASELFLKHLQCSVLGWTVPRPGRRPTRCPELCTNGKCVMLVDDNTCSDAEAWAEAFKRFGLGKVIGVRTWGGVISVGAADLELIGGGELSLPDSHYYVPGETGYALENCGVIPDVIVECTPGDPKGVDPQLTEAIKHAMELLKNTGAPNLPSFPRTRLHRQFSAKVPACGPSR</sequence>
<dbReference type="SUPFAM" id="SSF52096">
    <property type="entry name" value="ClpP/crotonase"/>
    <property type="match status" value="1"/>
</dbReference>
<feature type="domain" description="Tail specific protease" evidence="8">
    <location>
        <begin position="1003"/>
        <end position="1188"/>
    </location>
</feature>
<evidence type="ECO:0000256" key="2">
    <source>
        <dbReference type="ARBA" id="ARBA00008524"/>
    </source>
</evidence>
<gene>
    <name evidence="9" type="ORF">EVOR1521_LOCUS15266</name>
</gene>
<keyword evidence="6" id="KW-0720">Serine protease</keyword>
<dbReference type="PANTHER" id="PTHR43253">
    <property type="entry name" value="TRICORN PROTEASE HOMOLOG 2-RELATED"/>
    <property type="match status" value="1"/>
</dbReference>
<evidence type="ECO:0000256" key="3">
    <source>
        <dbReference type="ARBA" id="ARBA00022490"/>
    </source>
</evidence>
<dbReference type="InterPro" id="IPR015943">
    <property type="entry name" value="WD40/YVTN_repeat-like_dom_sf"/>
</dbReference>
<dbReference type="InterPro" id="IPR005151">
    <property type="entry name" value="Tail-specific_protease"/>
</dbReference>
<dbReference type="PANTHER" id="PTHR43253:SF1">
    <property type="entry name" value="TRICORN PROTEASE HOMOLOG 2-RELATED"/>
    <property type="match status" value="1"/>
</dbReference>
<dbReference type="Pfam" id="PF03572">
    <property type="entry name" value="Peptidase_S41"/>
    <property type="match status" value="1"/>
</dbReference>
<dbReference type="InterPro" id="IPR028204">
    <property type="entry name" value="Tricorn_C1"/>
</dbReference>
<dbReference type="Proteomes" id="UP001178507">
    <property type="component" value="Unassembled WGS sequence"/>
</dbReference>
<proteinExistence type="inferred from homology"/>
<comment type="caution">
    <text evidence="9">The sequence shown here is derived from an EMBL/GenBank/DDBJ whole genome shotgun (WGS) entry which is preliminary data.</text>
</comment>
<evidence type="ECO:0000256" key="7">
    <source>
        <dbReference type="SAM" id="MobiDB-lite"/>
    </source>
</evidence>
<name>A0AA36IKX8_9DINO</name>
<reference evidence="9" key="1">
    <citation type="submission" date="2023-08" db="EMBL/GenBank/DDBJ databases">
        <authorList>
            <person name="Chen Y."/>
            <person name="Shah S."/>
            <person name="Dougan E. K."/>
            <person name="Thang M."/>
            <person name="Chan C."/>
        </authorList>
    </citation>
    <scope>NUCLEOTIDE SEQUENCE</scope>
</reference>
<comment type="similarity">
    <text evidence="2">Belongs to the peptidase S41B family.</text>
</comment>
<dbReference type="SUPFAM" id="SSF50156">
    <property type="entry name" value="PDZ domain-like"/>
    <property type="match status" value="1"/>
</dbReference>
<dbReference type="GO" id="GO:0008236">
    <property type="term" value="F:serine-type peptidase activity"/>
    <property type="evidence" value="ECO:0007669"/>
    <property type="project" value="UniProtKB-KW"/>
</dbReference>
<keyword evidence="3" id="KW-0963">Cytoplasm</keyword>
<comment type="subcellular location">
    <subcellularLocation>
        <location evidence="1">Cytoplasm</location>
    </subcellularLocation>
</comment>
<dbReference type="InterPro" id="IPR012393">
    <property type="entry name" value="Tricorn_protease"/>
</dbReference>
<keyword evidence="4" id="KW-0645">Protease</keyword>
<dbReference type="Pfam" id="PF26549">
    <property type="entry name" value="Tricorn_N"/>
    <property type="match status" value="1"/>
</dbReference>
<dbReference type="Gene3D" id="3.90.226.10">
    <property type="entry name" value="2-enoyl-CoA Hydratase, Chain A, domain 1"/>
    <property type="match status" value="1"/>
</dbReference>
<keyword evidence="10" id="KW-1185">Reference proteome</keyword>
<dbReference type="AlphaFoldDB" id="A0AA36IKX8"/>
<dbReference type="Pfam" id="PF26550">
    <property type="entry name" value="Tricorn_2nd"/>
    <property type="match status" value="1"/>
</dbReference>
<evidence type="ECO:0000256" key="4">
    <source>
        <dbReference type="ARBA" id="ARBA00022670"/>
    </source>
</evidence>
<dbReference type="GO" id="GO:0005737">
    <property type="term" value="C:cytoplasm"/>
    <property type="evidence" value="ECO:0007669"/>
    <property type="project" value="UniProtKB-SubCell"/>
</dbReference>
<dbReference type="CDD" id="cd07562">
    <property type="entry name" value="Peptidase_S41_TRI"/>
    <property type="match status" value="1"/>
</dbReference>
<dbReference type="Pfam" id="PF14684">
    <property type="entry name" value="Tricorn_C1"/>
    <property type="match status" value="1"/>
</dbReference>
<dbReference type="SMART" id="SM00245">
    <property type="entry name" value="TSPc"/>
    <property type="match status" value="1"/>
</dbReference>
<protein>
    <recommendedName>
        <fullName evidence="8">Tail specific protease domain-containing protein</fullName>
    </recommendedName>
</protein>
<evidence type="ECO:0000313" key="9">
    <source>
        <dbReference type="EMBL" id="CAJ1389701.1"/>
    </source>
</evidence>
<dbReference type="Gene3D" id="2.30.42.10">
    <property type="match status" value="1"/>
</dbReference>
<dbReference type="InterPro" id="IPR029045">
    <property type="entry name" value="ClpP/crotonase-like_dom_sf"/>
</dbReference>
<dbReference type="InterPro" id="IPR036034">
    <property type="entry name" value="PDZ_sf"/>
</dbReference>
<keyword evidence="5" id="KW-0378">Hydrolase</keyword>
<dbReference type="Gene3D" id="3.30.750.44">
    <property type="match status" value="1"/>
</dbReference>
<dbReference type="EMBL" id="CAUJNA010001924">
    <property type="protein sequence ID" value="CAJ1389701.1"/>
    <property type="molecule type" value="Genomic_DNA"/>
</dbReference>
<dbReference type="GO" id="GO:0006508">
    <property type="term" value="P:proteolysis"/>
    <property type="evidence" value="ECO:0007669"/>
    <property type="project" value="UniProtKB-KW"/>
</dbReference>
<accession>A0AA36IKX8</accession>
<evidence type="ECO:0000256" key="1">
    <source>
        <dbReference type="ARBA" id="ARBA00004496"/>
    </source>
</evidence>
<evidence type="ECO:0000313" key="10">
    <source>
        <dbReference type="Proteomes" id="UP001178507"/>
    </source>
</evidence>
<feature type="compositionally biased region" description="Basic residues" evidence="7">
    <location>
        <begin position="948"/>
        <end position="963"/>
    </location>
</feature>
<organism evidence="9 10">
    <name type="scientific">Effrenium voratum</name>
    <dbReference type="NCBI Taxonomy" id="2562239"/>
    <lineage>
        <taxon>Eukaryota</taxon>
        <taxon>Sar</taxon>
        <taxon>Alveolata</taxon>
        <taxon>Dinophyceae</taxon>
        <taxon>Suessiales</taxon>
        <taxon>Symbiodiniaceae</taxon>
        <taxon>Effrenium</taxon>
    </lineage>
</organism>
<feature type="region of interest" description="Disordered" evidence="7">
    <location>
        <begin position="940"/>
        <end position="970"/>
    </location>
</feature>
<dbReference type="Gene3D" id="2.120.10.60">
    <property type="entry name" value="Tricorn protease N-terminal domain"/>
    <property type="match status" value="1"/>
</dbReference>
<evidence type="ECO:0000256" key="5">
    <source>
        <dbReference type="ARBA" id="ARBA00022801"/>
    </source>
</evidence>
<dbReference type="Gene3D" id="2.130.10.10">
    <property type="entry name" value="YVTN repeat-like/Quinoprotein amine dehydrogenase"/>
    <property type="match status" value="1"/>
</dbReference>
<dbReference type="InterPro" id="IPR029414">
    <property type="entry name" value="Tricorn_PDZ"/>
</dbReference>